<protein>
    <submittedName>
        <fullName evidence="1">Uncharacterized protein</fullName>
    </submittedName>
</protein>
<dbReference type="EMBL" id="AVOT02003586">
    <property type="protein sequence ID" value="MBW0473936.1"/>
    <property type="molecule type" value="Genomic_DNA"/>
</dbReference>
<dbReference type="OrthoDB" id="2507499at2759"/>
<reference evidence="1" key="1">
    <citation type="submission" date="2021-03" db="EMBL/GenBank/DDBJ databases">
        <title>Draft genome sequence of rust myrtle Austropuccinia psidii MF-1, a brazilian biotype.</title>
        <authorList>
            <person name="Quecine M.C."/>
            <person name="Pachon D.M.R."/>
            <person name="Bonatelli M.L."/>
            <person name="Correr F.H."/>
            <person name="Franceschini L.M."/>
            <person name="Leite T.F."/>
            <person name="Margarido G.R.A."/>
            <person name="Almeida C.A."/>
            <person name="Ferrarezi J.A."/>
            <person name="Labate C.A."/>
        </authorList>
    </citation>
    <scope>NUCLEOTIDE SEQUENCE</scope>
    <source>
        <strain evidence="1">MF-1</strain>
    </source>
</reference>
<keyword evidence="2" id="KW-1185">Reference proteome</keyword>
<dbReference type="Proteomes" id="UP000765509">
    <property type="component" value="Unassembled WGS sequence"/>
</dbReference>
<dbReference type="AlphaFoldDB" id="A0A9Q3GNF1"/>
<accession>A0A9Q3GNF1</accession>
<name>A0A9Q3GNF1_9BASI</name>
<evidence type="ECO:0000313" key="2">
    <source>
        <dbReference type="Proteomes" id="UP000765509"/>
    </source>
</evidence>
<gene>
    <name evidence="1" type="ORF">O181_013651</name>
</gene>
<comment type="caution">
    <text evidence="1">The sequence shown here is derived from an EMBL/GenBank/DDBJ whole genome shotgun (WGS) entry which is preliminary data.</text>
</comment>
<organism evidence="1 2">
    <name type="scientific">Austropuccinia psidii MF-1</name>
    <dbReference type="NCBI Taxonomy" id="1389203"/>
    <lineage>
        <taxon>Eukaryota</taxon>
        <taxon>Fungi</taxon>
        <taxon>Dikarya</taxon>
        <taxon>Basidiomycota</taxon>
        <taxon>Pucciniomycotina</taxon>
        <taxon>Pucciniomycetes</taxon>
        <taxon>Pucciniales</taxon>
        <taxon>Sphaerophragmiaceae</taxon>
        <taxon>Austropuccinia</taxon>
    </lineage>
</organism>
<proteinExistence type="predicted"/>
<sequence>MNCRNAKSLVPNHPPTEAERQVVEGFFNISPEPPSDAASHQLQLKQITPIQHNSKIDTDYVVFIYPTMRRWGIPRSTMDWDSHWDNFFNQLMTQFFLCVYEWGLVCNIFGLVAESQARSINMDELILIAVYWRYEKSLKRYYKSGISDQEGLPKYSEANTKCLILFCVILTFFI</sequence>
<evidence type="ECO:0000313" key="1">
    <source>
        <dbReference type="EMBL" id="MBW0473936.1"/>
    </source>
</evidence>